<protein>
    <submittedName>
        <fullName evidence="1">Uncharacterized protein</fullName>
    </submittedName>
</protein>
<reference evidence="1" key="1">
    <citation type="submission" date="2019-10" db="EMBL/GenBank/DDBJ databases">
        <authorList>
            <consortium name="DOE Joint Genome Institute"/>
            <person name="Kuo A."/>
            <person name="Miyauchi S."/>
            <person name="Kiss E."/>
            <person name="Drula E."/>
            <person name="Kohler A."/>
            <person name="Sanchez-Garcia M."/>
            <person name="Andreopoulos B."/>
            <person name="Barry K.W."/>
            <person name="Bonito G."/>
            <person name="Buee M."/>
            <person name="Carver A."/>
            <person name="Chen C."/>
            <person name="Cichocki N."/>
            <person name="Clum A."/>
            <person name="Culley D."/>
            <person name="Crous P.W."/>
            <person name="Fauchery L."/>
            <person name="Girlanda M."/>
            <person name="Hayes R."/>
            <person name="Keri Z."/>
            <person name="LaButti K."/>
            <person name="Lipzen A."/>
            <person name="Lombard V."/>
            <person name="Magnuson J."/>
            <person name="Maillard F."/>
            <person name="Morin E."/>
            <person name="Murat C."/>
            <person name="Nolan M."/>
            <person name="Ohm R."/>
            <person name="Pangilinan J."/>
            <person name="Pereira M."/>
            <person name="Perotto S."/>
            <person name="Peter M."/>
            <person name="Riley R."/>
            <person name="Sitrit Y."/>
            <person name="Stielow B."/>
            <person name="Szollosi G."/>
            <person name="Zifcakova L."/>
            <person name="Stursova M."/>
            <person name="Spatafora J.W."/>
            <person name="Tedersoo L."/>
            <person name="Vaario L.-M."/>
            <person name="Yamada A."/>
            <person name="Yan M."/>
            <person name="Wang P."/>
            <person name="Xu J."/>
            <person name="Bruns T."/>
            <person name="Baldrian P."/>
            <person name="Vilgalys R."/>
            <person name="Henrissat B."/>
            <person name="Grigoriev I.V."/>
            <person name="Hibbett D."/>
            <person name="Nagy L.G."/>
            <person name="Martin F.M."/>
        </authorList>
    </citation>
    <scope>NUCLEOTIDE SEQUENCE</scope>
    <source>
        <strain evidence="1">BED1</strain>
    </source>
</reference>
<dbReference type="AlphaFoldDB" id="A0AAD4GHV2"/>
<reference evidence="1" key="2">
    <citation type="journal article" date="2020" name="Nat. Commun.">
        <title>Large-scale genome sequencing of mycorrhizal fungi provides insights into the early evolution of symbiotic traits.</title>
        <authorList>
            <person name="Miyauchi S."/>
            <person name="Kiss E."/>
            <person name="Kuo A."/>
            <person name="Drula E."/>
            <person name="Kohler A."/>
            <person name="Sanchez-Garcia M."/>
            <person name="Morin E."/>
            <person name="Andreopoulos B."/>
            <person name="Barry K.W."/>
            <person name="Bonito G."/>
            <person name="Buee M."/>
            <person name="Carver A."/>
            <person name="Chen C."/>
            <person name="Cichocki N."/>
            <person name="Clum A."/>
            <person name="Culley D."/>
            <person name="Crous P.W."/>
            <person name="Fauchery L."/>
            <person name="Girlanda M."/>
            <person name="Hayes R.D."/>
            <person name="Keri Z."/>
            <person name="LaButti K."/>
            <person name="Lipzen A."/>
            <person name="Lombard V."/>
            <person name="Magnuson J."/>
            <person name="Maillard F."/>
            <person name="Murat C."/>
            <person name="Nolan M."/>
            <person name="Ohm R.A."/>
            <person name="Pangilinan J."/>
            <person name="Pereira M.F."/>
            <person name="Perotto S."/>
            <person name="Peter M."/>
            <person name="Pfister S."/>
            <person name="Riley R."/>
            <person name="Sitrit Y."/>
            <person name="Stielow J.B."/>
            <person name="Szollosi G."/>
            <person name="Zifcakova L."/>
            <person name="Stursova M."/>
            <person name="Spatafora J.W."/>
            <person name="Tedersoo L."/>
            <person name="Vaario L.M."/>
            <person name="Yamada A."/>
            <person name="Yan M."/>
            <person name="Wang P."/>
            <person name="Xu J."/>
            <person name="Bruns T."/>
            <person name="Baldrian P."/>
            <person name="Vilgalys R."/>
            <person name="Dunand C."/>
            <person name="Henrissat B."/>
            <person name="Grigoriev I.V."/>
            <person name="Hibbett D."/>
            <person name="Nagy L.G."/>
            <person name="Martin F.M."/>
        </authorList>
    </citation>
    <scope>NUCLEOTIDE SEQUENCE</scope>
    <source>
        <strain evidence="1">BED1</strain>
    </source>
</reference>
<proteinExistence type="predicted"/>
<sequence length="117" mass="13011">MPMKTRDKDQSEVTNDRATLRDVIPYGCSLFVMLTTTSSTLSPVFIIPWPARLTWPLRNSGKDCPSTRANAILVQRDTTMTFCVVATLRCCQQLGTVQNIASNVYAVFDTALYVLST</sequence>
<keyword evidence="2" id="KW-1185">Reference proteome</keyword>
<name>A0AAD4GHV2_BOLED</name>
<organism evidence="1 2">
    <name type="scientific">Boletus edulis BED1</name>
    <dbReference type="NCBI Taxonomy" id="1328754"/>
    <lineage>
        <taxon>Eukaryota</taxon>
        <taxon>Fungi</taxon>
        <taxon>Dikarya</taxon>
        <taxon>Basidiomycota</taxon>
        <taxon>Agaricomycotina</taxon>
        <taxon>Agaricomycetes</taxon>
        <taxon>Agaricomycetidae</taxon>
        <taxon>Boletales</taxon>
        <taxon>Boletineae</taxon>
        <taxon>Boletaceae</taxon>
        <taxon>Boletoideae</taxon>
        <taxon>Boletus</taxon>
    </lineage>
</organism>
<evidence type="ECO:0000313" key="1">
    <source>
        <dbReference type="EMBL" id="KAF8443239.1"/>
    </source>
</evidence>
<gene>
    <name evidence="1" type="ORF">L210DRAFT_949252</name>
</gene>
<comment type="caution">
    <text evidence="1">The sequence shown here is derived from an EMBL/GenBank/DDBJ whole genome shotgun (WGS) entry which is preliminary data.</text>
</comment>
<dbReference type="EMBL" id="WHUW01000008">
    <property type="protein sequence ID" value="KAF8443239.1"/>
    <property type="molecule type" value="Genomic_DNA"/>
</dbReference>
<accession>A0AAD4GHV2</accession>
<dbReference type="Proteomes" id="UP001194468">
    <property type="component" value="Unassembled WGS sequence"/>
</dbReference>
<evidence type="ECO:0000313" key="2">
    <source>
        <dbReference type="Proteomes" id="UP001194468"/>
    </source>
</evidence>